<evidence type="ECO:0000313" key="3">
    <source>
        <dbReference type="Proteomes" id="UP001314263"/>
    </source>
</evidence>
<dbReference type="Proteomes" id="UP001314263">
    <property type="component" value="Unassembled WGS sequence"/>
</dbReference>
<gene>
    <name evidence="2" type="ORF">CVIRNUC_004437</name>
</gene>
<dbReference type="SUPFAM" id="SSF52047">
    <property type="entry name" value="RNI-like"/>
    <property type="match status" value="1"/>
</dbReference>
<dbReference type="EMBL" id="CAUYUE010000005">
    <property type="protein sequence ID" value="CAK0776971.1"/>
    <property type="molecule type" value="Genomic_DNA"/>
</dbReference>
<dbReference type="AlphaFoldDB" id="A0AAV1I2L7"/>
<dbReference type="GO" id="GO:0005930">
    <property type="term" value="C:axoneme"/>
    <property type="evidence" value="ECO:0007669"/>
    <property type="project" value="UniProtKB-SubCell"/>
</dbReference>
<name>A0AAV1I2L7_9CHLO</name>
<comment type="subcellular location">
    <subcellularLocation>
        <location evidence="1">Cytoplasm</location>
        <location evidence="1">Cytoskeleton</location>
        <location evidence="1">Cilium axoneme</location>
    </subcellularLocation>
</comment>
<sequence length="373" mass="41657">MWRTRKKRAGLEDLEIEIIEAISGYLPNAVDQYSLWATCRRTFAARHPTRLTITDEKDIPWATHHCLRAQRLTVVVSGSEASSWPEWTEDEASELLKGMKRLEHLQLQNRFSKSSAEKASLKHFAMAARSTASVKQLSMIRMSRLVGLDLASDTLEHVSIELDWDGDDVLHSLSEISSLRTLKISRSTEVVRVGALSLAPLEHLQEVTLSNVRPSAISLPVKCALSISCDSYCTDEMTEWGDDPVWKQVSSQMRSVQMLAGTAVWKLPAVLLLPMALRDANINLKGGRGHRTAVHLGGALASAERCSVAVEGVDVIIPSVRWTRFAIYRREKWSDDVAIHFEAGCNPGATWWLRNQTGVSRIELGERCRAVSF</sequence>
<evidence type="ECO:0000313" key="2">
    <source>
        <dbReference type="EMBL" id="CAK0776971.1"/>
    </source>
</evidence>
<keyword evidence="3" id="KW-1185">Reference proteome</keyword>
<proteinExistence type="predicted"/>
<dbReference type="Gene3D" id="3.80.10.10">
    <property type="entry name" value="Ribonuclease Inhibitor"/>
    <property type="match status" value="1"/>
</dbReference>
<organism evidence="2 3">
    <name type="scientific">Coccomyxa viridis</name>
    <dbReference type="NCBI Taxonomy" id="1274662"/>
    <lineage>
        <taxon>Eukaryota</taxon>
        <taxon>Viridiplantae</taxon>
        <taxon>Chlorophyta</taxon>
        <taxon>core chlorophytes</taxon>
        <taxon>Trebouxiophyceae</taxon>
        <taxon>Trebouxiophyceae incertae sedis</taxon>
        <taxon>Coccomyxaceae</taxon>
        <taxon>Coccomyxa</taxon>
    </lineage>
</organism>
<evidence type="ECO:0000256" key="1">
    <source>
        <dbReference type="ARBA" id="ARBA00004430"/>
    </source>
</evidence>
<comment type="caution">
    <text evidence="2">The sequence shown here is derived from an EMBL/GenBank/DDBJ whole genome shotgun (WGS) entry which is preliminary data.</text>
</comment>
<reference evidence="2 3" key="1">
    <citation type="submission" date="2023-10" db="EMBL/GenBank/DDBJ databases">
        <authorList>
            <person name="Maclean D."/>
            <person name="Macfadyen A."/>
        </authorList>
    </citation>
    <scope>NUCLEOTIDE SEQUENCE [LARGE SCALE GENOMIC DNA]</scope>
</reference>
<protein>
    <submittedName>
        <fullName evidence="2">Uncharacterized protein</fullName>
    </submittedName>
</protein>
<accession>A0AAV1I2L7</accession>
<dbReference type="InterPro" id="IPR032675">
    <property type="entry name" value="LRR_dom_sf"/>
</dbReference>